<evidence type="ECO:0000313" key="6">
    <source>
        <dbReference type="Proteomes" id="UP000639338"/>
    </source>
</evidence>
<organism evidence="5 6">
    <name type="scientific">Aphidius gifuensis</name>
    <name type="common">Parasitoid wasp</name>
    <dbReference type="NCBI Taxonomy" id="684658"/>
    <lineage>
        <taxon>Eukaryota</taxon>
        <taxon>Metazoa</taxon>
        <taxon>Ecdysozoa</taxon>
        <taxon>Arthropoda</taxon>
        <taxon>Hexapoda</taxon>
        <taxon>Insecta</taxon>
        <taxon>Pterygota</taxon>
        <taxon>Neoptera</taxon>
        <taxon>Endopterygota</taxon>
        <taxon>Hymenoptera</taxon>
        <taxon>Apocrita</taxon>
        <taxon>Ichneumonoidea</taxon>
        <taxon>Braconidae</taxon>
        <taxon>Aphidiinae</taxon>
        <taxon>Aphidius</taxon>
    </lineage>
</organism>
<dbReference type="InterPro" id="IPR001054">
    <property type="entry name" value="A/G_cyclase"/>
</dbReference>
<dbReference type="SUPFAM" id="SSF52540">
    <property type="entry name" value="P-loop containing nucleoside triphosphate hydrolases"/>
    <property type="match status" value="1"/>
</dbReference>
<evidence type="ECO:0000256" key="3">
    <source>
        <dbReference type="ARBA" id="ARBA00023239"/>
    </source>
</evidence>
<dbReference type="PANTHER" id="PTHR16305">
    <property type="entry name" value="TESTICULAR SOLUBLE ADENYLYL CYCLASE"/>
    <property type="match status" value="1"/>
</dbReference>
<dbReference type="Gene3D" id="3.30.70.1230">
    <property type="entry name" value="Nucleotide cyclase"/>
    <property type="match status" value="2"/>
</dbReference>
<dbReference type="CDD" id="cd07302">
    <property type="entry name" value="CHD"/>
    <property type="match status" value="1"/>
</dbReference>
<evidence type="ECO:0000259" key="4">
    <source>
        <dbReference type="PROSITE" id="PS50125"/>
    </source>
</evidence>
<dbReference type="EMBL" id="JACMRX010000003">
    <property type="protein sequence ID" value="KAF7992916.1"/>
    <property type="molecule type" value="Genomic_DNA"/>
</dbReference>
<feature type="domain" description="Guanylate cyclase" evidence="4">
    <location>
        <begin position="47"/>
        <end position="177"/>
    </location>
</feature>
<protein>
    <recommendedName>
        <fullName evidence="4">Guanylate cyclase domain-containing protein</fullName>
    </recommendedName>
</protein>
<dbReference type="GO" id="GO:0005524">
    <property type="term" value="F:ATP binding"/>
    <property type="evidence" value="ECO:0007669"/>
    <property type="project" value="UniProtKB-KW"/>
</dbReference>
<dbReference type="Proteomes" id="UP000639338">
    <property type="component" value="Unassembled WGS sequence"/>
</dbReference>
<keyword evidence="2" id="KW-0067">ATP-binding</keyword>
<comment type="caution">
    <text evidence="5">The sequence shown here is derived from an EMBL/GenBank/DDBJ whole genome shotgun (WGS) entry which is preliminary data.</text>
</comment>
<dbReference type="InterPro" id="IPR029787">
    <property type="entry name" value="Nucleotide_cyclase"/>
</dbReference>
<sequence>MITLSEKRRRPSEITKIEKHTEIFASMCPDEILDFYNDYNTRDYYTTLMLGDVSGFTELAEKYTNSGEGGPSKLTETLNNYIGPMIQEILSHHGDVLKFSGDAFIVMWKLRDGIVMRDLATDAMQTACVIQKHFGTYETDVGVTLRVKLAIASGKIYFTSIGNPQTISHYIITGKPVWDIKAAEALCKGGDTLVLPSCWKWADLNDYVYKILPDGIHTLIIDSIISWDNPKEQYSDIDADSLQDTTPPKILSSILESKRQQDGNNYTYEIDQYQFTVDYSLRPKVIQVAKKHLKEDLKSYMLRPVMRSVELDEPLEHLTEIRQVVIVFINIVTNSIGKKRMIDLIDSAYKLICSIVSGMQGCVNKTSLFDKDLMFLCIFGLRGDKHDFEAQIGLRCAAKLQRELNKLNNIKSISIGVTTGMTYCGVVGHILRLICDKDTFLHSRFEATHFTLQEQKYLKGITNVGPIYEFIEYTNIPRNEIIHNPYPLLSRHIELNLFKLMMTDIAKNWKFKIQGKNYINDFNVLIVRGEPRIGKTRLLDEISLQIPKELACNYINLVSNYTDVPFALIYLIFSAPLDFTTISTSKNREEKLNYYLKDSYNEKFFCALNPVFNVNFNNDPEYTQLSKNIKYKIKKQLIVLLMRKCFKDLWIIIVDNIDNSDKESLILIDAIVQQDHVYFVLSCGKKCIFDNHNHSNIIKKSKLIELVGLDKWFHAGLICQILNVTAIPAELEKVIQEKSMGNPGWIESYLISLIQIGGIVLKQVMKNKLKEMGLVVPTIITDTQELKNLISNDDCDGTDERSDGWKMYKTSYGESTPTLKHSKKSLPSIDSNISNDKITVCTIPRGSSLEEINPEIAMDVIIIKLFDSLSPLDQFLLKCAAVLGEIVNRKMLEKLMEGTPTRDIALSVRNLFEMRIIGCAAGDFSQNKDTLTIYRGAKTLNGEIKIQIVSDLPKYASCGLLIFKVETFRETTYRLLTEYQKIELHRTALKYLKRNTKRCESCGGGSFTILLGKFSNETPRTTRIFNENDDTILSNQILVNKINNENLINVSNELSNNYDDKVPNTFSNIDFNNCHCNLILITAYTQILDHCWAILEFVEILLTTSNIPLATKLLIDAEKILNQLYKTDIEELVTYLYLKGKIKTLEGKCHLHCGLIDESLAQLTEAIQILGYKFPKYSGIIKLKGKILFECKKIMFKYLRIYAKETDDDDDAANYNDQLAKILILMFDIFQIKRMTNHARFAAVWALNAALKSCKDFSTLCYAYGNMITSAHNNQYHDIIRHLEKDGLKLCNKKKNDIIELHETKAIVHLYKNIFFSRFLRGNIEDAYSIGLISRKLSSNVKSITQEIIILARIIQLLIIKCQYSKVIELLKELRSLADVDIDKSGRTWYYAFCIDLQLEAGITILSFEKCEQYYLEEGNTMIDLLDPEAEKRYFTSMWLWCIRMNKWDAATIWKNRKTIAASITVLKNLEGHIIYYVCRVYNQFKKKPMKSILDVIQQDFKLINKRKHILKITLARYSLLKAYYHLANFNHKEGMKYLNQAKIYSIKMGIKLIYNWAEHLEKAWSNNESTYDKWKEVCLKSENIDTIVSYTLPLPEW</sequence>
<keyword evidence="6" id="KW-1185">Reference proteome</keyword>
<dbReference type="OrthoDB" id="194468at2759"/>
<evidence type="ECO:0000256" key="1">
    <source>
        <dbReference type="ARBA" id="ARBA00022741"/>
    </source>
</evidence>
<proteinExistence type="predicted"/>
<evidence type="ECO:0000313" key="5">
    <source>
        <dbReference type="EMBL" id="KAF7992916.1"/>
    </source>
</evidence>
<dbReference type="PANTHER" id="PTHR16305:SF28">
    <property type="entry name" value="GUANYLATE CYCLASE DOMAIN-CONTAINING PROTEIN"/>
    <property type="match status" value="1"/>
</dbReference>
<accession>A0A834XVJ0</accession>
<keyword evidence="3" id="KW-0456">Lyase</keyword>
<dbReference type="GO" id="GO:0009190">
    <property type="term" value="P:cyclic nucleotide biosynthetic process"/>
    <property type="evidence" value="ECO:0007669"/>
    <property type="project" value="InterPro"/>
</dbReference>
<dbReference type="PROSITE" id="PS50125">
    <property type="entry name" value="GUANYLATE_CYCLASE_2"/>
    <property type="match status" value="1"/>
</dbReference>
<keyword evidence="1" id="KW-0547">Nucleotide-binding</keyword>
<dbReference type="GO" id="GO:0004016">
    <property type="term" value="F:adenylate cyclase activity"/>
    <property type="evidence" value="ECO:0007669"/>
    <property type="project" value="TreeGrafter"/>
</dbReference>
<dbReference type="SUPFAM" id="SSF55073">
    <property type="entry name" value="Nucleotide cyclase"/>
    <property type="match status" value="2"/>
</dbReference>
<dbReference type="GO" id="GO:0035556">
    <property type="term" value="P:intracellular signal transduction"/>
    <property type="evidence" value="ECO:0007669"/>
    <property type="project" value="InterPro"/>
</dbReference>
<evidence type="ECO:0000256" key="2">
    <source>
        <dbReference type="ARBA" id="ARBA00022840"/>
    </source>
</evidence>
<reference evidence="5 6" key="1">
    <citation type="submission" date="2020-08" db="EMBL/GenBank/DDBJ databases">
        <title>Aphidius gifuensis genome sequencing and assembly.</title>
        <authorList>
            <person name="Du Z."/>
        </authorList>
    </citation>
    <scope>NUCLEOTIDE SEQUENCE [LARGE SCALE GENOMIC DNA]</scope>
    <source>
        <strain evidence="5">YNYX2018</strain>
        <tissue evidence="5">Adults</tissue>
    </source>
</reference>
<gene>
    <name evidence="5" type="ORF">HCN44_005697</name>
</gene>
<name>A0A834XVJ0_APHGI</name>
<dbReference type="InterPro" id="IPR027417">
    <property type="entry name" value="P-loop_NTPase"/>
</dbReference>
<dbReference type="GO" id="GO:0005737">
    <property type="term" value="C:cytoplasm"/>
    <property type="evidence" value="ECO:0007669"/>
    <property type="project" value="TreeGrafter"/>
</dbReference>